<evidence type="ECO:0000313" key="3">
    <source>
        <dbReference type="Proteomes" id="UP000230002"/>
    </source>
</evidence>
<feature type="region of interest" description="Disordered" evidence="1">
    <location>
        <begin position="307"/>
        <end position="326"/>
    </location>
</feature>
<accession>A0A2G8S435</accession>
<proteinExistence type="predicted"/>
<dbReference type="OrthoDB" id="2766640at2759"/>
<reference evidence="2 3" key="1">
    <citation type="journal article" date="2015" name="Sci. Rep.">
        <title>Chromosome-level genome map provides insights into diverse defense mechanisms in the medicinal fungus Ganoderma sinense.</title>
        <authorList>
            <person name="Zhu Y."/>
            <person name="Xu J."/>
            <person name="Sun C."/>
            <person name="Zhou S."/>
            <person name="Xu H."/>
            <person name="Nelson D.R."/>
            <person name="Qian J."/>
            <person name="Song J."/>
            <person name="Luo H."/>
            <person name="Xiang L."/>
            <person name="Li Y."/>
            <person name="Xu Z."/>
            <person name="Ji A."/>
            <person name="Wang L."/>
            <person name="Lu S."/>
            <person name="Hayward A."/>
            <person name="Sun W."/>
            <person name="Li X."/>
            <person name="Schwartz D.C."/>
            <person name="Wang Y."/>
            <person name="Chen S."/>
        </authorList>
    </citation>
    <scope>NUCLEOTIDE SEQUENCE [LARGE SCALE GENOMIC DNA]</scope>
    <source>
        <strain evidence="2 3">ZZ0214-1</strain>
    </source>
</reference>
<sequence>MRLRTVPRRTVCKTLAGSVVLLSFPVVAYGLQISLRPDPLTECETLTVQWQADSPATVAIVDEGQEPAQTLFHATVDAPTGALEWVINATGGAQLDIAVSTAVAGIGIGMSLQRVVQQGTPTCFFSTHPPSVTARSSSQPTAPVTSLSLSPVPPAPSLDSTTSPQVVAASTENSSSVSTAVLPPALPSRPSLSSGAAAGIAIGVGVVATTSKSCNDDPPGAVSLSRTSRPREDGSSPSPYVDHIDERRESPILDKERTRSDSDSLLVARASFMPARPLHRVVHLSHARQERVDGLVVSEKRLWESRGRTLPTSTSESVPGVEAGGRAGVTPEVSAATLGAERRYVAELLAAGGVRRANGRVEDDDLDENSASAVSTLPPPYSLHFGDKARTFSPFGSRWLELYAVTLHLSLQMLNGQPRQGH</sequence>
<feature type="compositionally biased region" description="Basic and acidic residues" evidence="1">
    <location>
        <begin position="242"/>
        <end position="260"/>
    </location>
</feature>
<comment type="caution">
    <text evidence="2">The sequence shown here is derived from an EMBL/GenBank/DDBJ whole genome shotgun (WGS) entry which is preliminary data.</text>
</comment>
<evidence type="ECO:0000313" key="2">
    <source>
        <dbReference type="EMBL" id="PIL28536.1"/>
    </source>
</evidence>
<evidence type="ECO:0000256" key="1">
    <source>
        <dbReference type="SAM" id="MobiDB-lite"/>
    </source>
</evidence>
<feature type="region of interest" description="Disordered" evidence="1">
    <location>
        <begin position="127"/>
        <end position="182"/>
    </location>
</feature>
<protein>
    <submittedName>
        <fullName evidence="2">Uncharacterized protein</fullName>
    </submittedName>
</protein>
<name>A0A2G8S435_9APHY</name>
<feature type="compositionally biased region" description="Polar residues" evidence="1">
    <location>
        <begin position="127"/>
        <end position="141"/>
    </location>
</feature>
<feature type="compositionally biased region" description="Polar residues" evidence="1">
    <location>
        <begin position="161"/>
        <end position="179"/>
    </location>
</feature>
<dbReference type="AlphaFoldDB" id="A0A2G8S435"/>
<dbReference type="Proteomes" id="UP000230002">
    <property type="component" value="Unassembled WGS sequence"/>
</dbReference>
<gene>
    <name evidence="2" type="ORF">GSI_08577</name>
</gene>
<dbReference type="EMBL" id="AYKW01000023">
    <property type="protein sequence ID" value="PIL28536.1"/>
    <property type="molecule type" value="Genomic_DNA"/>
</dbReference>
<organism evidence="2 3">
    <name type="scientific">Ganoderma sinense ZZ0214-1</name>
    <dbReference type="NCBI Taxonomy" id="1077348"/>
    <lineage>
        <taxon>Eukaryota</taxon>
        <taxon>Fungi</taxon>
        <taxon>Dikarya</taxon>
        <taxon>Basidiomycota</taxon>
        <taxon>Agaricomycotina</taxon>
        <taxon>Agaricomycetes</taxon>
        <taxon>Polyporales</taxon>
        <taxon>Polyporaceae</taxon>
        <taxon>Ganoderma</taxon>
    </lineage>
</organism>
<feature type="region of interest" description="Disordered" evidence="1">
    <location>
        <begin position="210"/>
        <end position="260"/>
    </location>
</feature>
<keyword evidence="3" id="KW-1185">Reference proteome</keyword>